<feature type="compositionally biased region" description="Basic and acidic residues" evidence="1">
    <location>
        <begin position="746"/>
        <end position="760"/>
    </location>
</feature>
<keyword evidence="3" id="KW-1185">Reference proteome</keyword>
<feature type="compositionally biased region" description="Polar residues" evidence="1">
    <location>
        <begin position="583"/>
        <end position="598"/>
    </location>
</feature>
<evidence type="ECO:0000313" key="3">
    <source>
        <dbReference type="Proteomes" id="UP000735302"/>
    </source>
</evidence>
<feature type="region of interest" description="Disordered" evidence="1">
    <location>
        <begin position="938"/>
        <end position="997"/>
    </location>
</feature>
<protein>
    <submittedName>
        <fullName evidence="2">Uncharacterized protein</fullName>
    </submittedName>
</protein>
<comment type="caution">
    <text evidence="2">The sequence shown here is derived from an EMBL/GenBank/DDBJ whole genome shotgun (WGS) entry which is preliminary data.</text>
</comment>
<feature type="region of interest" description="Disordered" evidence="1">
    <location>
        <begin position="110"/>
        <end position="185"/>
    </location>
</feature>
<feature type="compositionally biased region" description="Polar residues" evidence="1">
    <location>
        <begin position="281"/>
        <end position="291"/>
    </location>
</feature>
<accession>A0AAV4D8W3</accession>
<evidence type="ECO:0000256" key="1">
    <source>
        <dbReference type="SAM" id="MobiDB-lite"/>
    </source>
</evidence>
<organism evidence="2 3">
    <name type="scientific">Plakobranchus ocellatus</name>
    <dbReference type="NCBI Taxonomy" id="259542"/>
    <lineage>
        <taxon>Eukaryota</taxon>
        <taxon>Metazoa</taxon>
        <taxon>Spiralia</taxon>
        <taxon>Lophotrochozoa</taxon>
        <taxon>Mollusca</taxon>
        <taxon>Gastropoda</taxon>
        <taxon>Heterobranchia</taxon>
        <taxon>Euthyneura</taxon>
        <taxon>Panpulmonata</taxon>
        <taxon>Sacoglossa</taxon>
        <taxon>Placobranchoidea</taxon>
        <taxon>Plakobranchidae</taxon>
        <taxon>Plakobranchus</taxon>
    </lineage>
</organism>
<reference evidence="2 3" key="1">
    <citation type="journal article" date="2021" name="Elife">
        <title>Chloroplast acquisition without the gene transfer in kleptoplastic sea slugs, Plakobranchus ocellatus.</title>
        <authorList>
            <person name="Maeda T."/>
            <person name="Takahashi S."/>
            <person name="Yoshida T."/>
            <person name="Shimamura S."/>
            <person name="Takaki Y."/>
            <person name="Nagai Y."/>
            <person name="Toyoda A."/>
            <person name="Suzuki Y."/>
            <person name="Arimoto A."/>
            <person name="Ishii H."/>
            <person name="Satoh N."/>
            <person name="Nishiyama T."/>
            <person name="Hasebe M."/>
            <person name="Maruyama T."/>
            <person name="Minagawa J."/>
            <person name="Obokata J."/>
            <person name="Shigenobu S."/>
        </authorList>
    </citation>
    <scope>NUCLEOTIDE SEQUENCE [LARGE SCALE GENOMIC DNA]</scope>
</reference>
<dbReference type="Proteomes" id="UP000735302">
    <property type="component" value="Unassembled WGS sequence"/>
</dbReference>
<feature type="compositionally biased region" description="Low complexity" evidence="1">
    <location>
        <begin position="947"/>
        <end position="997"/>
    </location>
</feature>
<feature type="region of interest" description="Disordered" evidence="1">
    <location>
        <begin position="297"/>
        <end position="325"/>
    </location>
</feature>
<dbReference type="EMBL" id="BLXT01007620">
    <property type="protein sequence ID" value="GFO40589.1"/>
    <property type="molecule type" value="Genomic_DNA"/>
</dbReference>
<sequence length="1056" mass="114736">MAELRIPTDRIPADILQRLQAIGHSIIFPGTASTATTTTTAATLSTTKSSIAASQNLASVGASVGSMAPVANAAAAALSAGTQSKESHADSGISLSAACSSLEPTFLNTTSQMTKSSSTPLSSLSSFPSTSSSPPLLGPFSSPPNRPTEHFASFTSFVDRAQSSSHSHQRSISSTSDETDGQASVTDPASIVHVLDLNQHRKRGGHPLDESDIVRIFPLEDEPGAQEEPDNMSNAIERPSEIVRVFPELSHKPTERSVELESPRANRVFSTPTKRQKINRHNSSTVSTDINSSNINLHHQQQQQQQQQQQCIQPPPPTSCLSAGSIVPHMLSQPPVFTLGDGETEEFHNDELQNHNEVLNVNNSPFKGKISTSVANTTNQMRASSSSTSVQKLNQSFCSPSRSRLTPPVPAISRRSPGGLVTPPMTPDDIGEDEVFTYDNTKDDSLSLSGRRAFATYRQKIECTPRRGSPTPSHTPSSSQRRHSDLALEHRQVKHAQFHPDHAHNASNSASAPPKCSPFSPAQRFSELSFGDRQHTRKRLSFEDCVEKSGDRIIDIDNCASASEERYSPSQDASGKLPPNYHSDPSLTQYQHNYPSHSNTRRENTPLHRAGQSQDPEVSHQYTLHKNLQSYRPRPSKSVSPSIFSFDQTDINKNGINKATSGSTITVSSPYKFASSHRAMTHNADMAKSQVSHQSHDASFYNNALLHSNAKCHSQAPPSSPVHPIPVQNLDPSHCRTPAYVHNTSHKSEVFPRGRLHSEGDNSTPDLAGFPQARQRLQTFSHGKRRRLDMQESEENGDPISAHTTSASQSPAFAHQTTESNPLPASVHRTFPPHQQQPRHQQPQQSQREQHQNYQQQQQSQPPSPAAHVAECGPCACATIERDFLQVAEYAYKRIRCLDNSPGDFDRFRREMAQTNDMLKEWLIIMGNIRNICGHSPSTSVQTPANTISSVPSASSSSSSSSAQASSTTSLPMPVSISGSSSLTPSSEGRTSSSSPAISSAYCLNTPASQPVSCVVSAPSYPNNHPFQAPVPSGSTMVQNSMQFSSMSVGNNEHFH</sequence>
<feature type="region of interest" description="Disordered" evidence="1">
    <location>
        <begin position="499"/>
        <end position="523"/>
    </location>
</feature>
<feature type="region of interest" description="Disordered" evidence="1">
    <location>
        <begin position="562"/>
        <end position="619"/>
    </location>
</feature>
<proteinExistence type="predicted"/>
<feature type="region of interest" description="Disordered" evidence="1">
    <location>
        <begin position="272"/>
        <end position="291"/>
    </location>
</feature>
<feature type="compositionally biased region" description="Low complexity" evidence="1">
    <location>
        <begin position="116"/>
        <end position="140"/>
    </location>
</feature>
<feature type="compositionally biased region" description="Low complexity" evidence="1">
    <location>
        <begin position="505"/>
        <end position="514"/>
    </location>
</feature>
<feature type="compositionally biased region" description="Low complexity" evidence="1">
    <location>
        <begin position="300"/>
        <end position="310"/>
    </location>
</feature>
<feature type="region of interest" description="Disordered" evidence="1">
    <location>
        <begin position="711"/>
        <end position="870"/>
    </location>
</feature>
<evidence type="ECO:0000313" key="2">
    <source>
        <dbReference type="EMBL" id="GFO40589.1"/>
    </source>
</evidence>
<feature type="compositionally biased region" description="Low complexity" evidence="1">
    <location>
        <begin position="162"/>
        <end position="176"/>
    </location>
</feature>
<feature type="compositionally biased region" description="Low complexity" evidence="1">
    <location>
        <begin position="832"/>
        <end position="861"/>
    </location>
</feature>
<dbReference type="AlphaFoldDB" id="A0AAV4D8W3"/>
<gene>
    <name evidence="2" type="ORF">PoB_006709400</name>
</gene>
<feature type="region of interest" description="Disordered" evidence="1">
    <location>
        <begin position="397"/>
        <end position="424"/>
    </location>
</feature>
<feature type="compositionally biased region" description="Polar residues" evidence="1">
    <location>
        <begin position="802"/>
        <end position="823"/>
    </location>
</feature>
<feature type="compositionally biased region" description="Low complexity" evidence="1">
    <location>
        <begin position="466"/>
        <end position="479"/>
    </location>
</feature>
<name>A0AAV4D8W3_9GAST</name>
<feature type="region of interest" description="Disordered" evidence="1">
    <location>
        <begin position="462"/>
        <end position="485"/>
    </location>
</feature>